<proteinExistence type="predicted"/>
<accession>A0A816YED5</accession>
<name>A0A816YED5_BRANA</name>
<dbReference type="EMBL" id="HG994361">
    <property type="protein sequence ID" value="CAF2158086.1"/>
    <property type="molecule type" value="Genomic_DNA"/>
</dbReference>
<organism evidence="1">
    <name type="scientific">Brassica napus</name>
    <name type="common">Rape</name>
    <dbReference type="NCBI Taxonomy" id="3708"/>
    <lineage>
        <taxon>Eukaryota</taxon>
        <taxon>Viridiplantae</taxon>
        <taxon>Streptophyta</taxon>
        <taxon>Embryophyta</taxon>
        <taxon>Tracheophyta</taxon>
        <taxon>Spermatophyta</taxon>
        <taxon>Magnoliopsida</taxon>
        <taxon>eudicotyledons</taxon>
        <taxon>Gunneridae</taxon>
        <taxon>Pentapetalae</taxon>
        <taxon>rosids</taxon>
        <taxon>malvids</taxon>
        <taxon>Brassicales</taxon>
        <taxon>Brassicaceae</taxon>
        <taxon>Brassiceae</taxon>
        <taxon>Brassica</taxon>
    </lineage>
</organism>
<reference evidence="1" key="1">
    <citation type="submission" date="2021-01" db="EMBL/GenBank/DDBJ databases">
        <authorList>
            <consortium name="Genoscope - CEA"/>
            <person name="William W."/>
        </authorList>
    </citation>
    <scope>NUCLEOTIDE SEQUENCE</scope>
</reference>
<protein>
    <submittedName>
        <fullName evidence="1">(rape) hypothetical protein</fullName>
    </submittedName>
</protein>
<sequence>MNKLIIKVEVKIVQAFDKRDVSGREMVDSNGFQVLCTQCSYLITITFPLFTSLIQVCMEEIGNFREEPRSGHVSVARASLDQSVLTRNS</sequence>
<dbReference type="Proteomes" id="UP001295469">
    <property type="component" value="Chromosome A07"/>
</dbReference>
<evidence type="ECO:0000313" key="1">
    <source>
        <dbReference type="EMBL" id="CAF2158086.1"/>
    </source>
</evidence>
<dbReference type="AlphaFoldDB" id="A0A816YED5"/>
<gene>
    <name evidence="1" type="ORF">DARMORV10_A07P06420.1</name>
</gene>